<evidence type="ECO:0000313" key="1">
    <source>
        <dbReference type="EMBL" id="VUD72932.1"/>
    </source>
</evidence>
<dbReference type="InterPro" id="IPR029063">
    <property type="entry name" value="SAM-dependent_MTases_sf"/>
</dbReference>
<dbReference type="EMBL" id="CABFPH010000054">
    <property type="protein sequence ID" value="VUD72932.1"/>
    <property type="molecule type" value="Genomic_DNA"/>
</dbReference>
<sequence>MPVLESRIEQRDRASRILAGLDLDQLVGLEVGPLDKPLVRRDPGRQIFYADYAPREVLQEKSRSDPGVDIEAIPEIDFIVAPLPEQLGRRFDYIVASHVGEHVPDLLGWLKTLFGWLNPGGRVILALPDRRYTFDCQRTPSTIGQLLEAHVERRQRPSFAAIYDGFSRAVRADVCALWDGADPGRFEPMFSRAVSLSLAQDARARGEYRDCHCWVFSADEFRGLMDEAREHGFIAFDWMRLEPGDRYTVEFYASLSPTPSP</sequence>
<gene>
    <name evidence="1" type="ORF">MET9862_03539</name>
</gene>
<dbReference type="SUPFAM" id="SSF53335">
    <property type="entry name" value="S-adenosyl-L-methionine-dependent methyltransferases"/>
    <property type="match status" value="1"/>
</dbReference>
<name>A0A509EFU4_9HYPH</name>
<dbReference type="Gene3D" id="3.40.50.150">
    <property type="entry name" value="Vaccinia Virus protein VP39"/>
    <property type="match status" value="1"/>
</dbReference>
<protein>
    <recommendedName>
        <fullName evidence="3">Ubiquinone biosynthesis O-methyltransferase</fullName>
    </recommendedName>
</protein>
<proteinExistence type="predicted"/>
<evidence type="ECO:0008006" key="3">
    <source>
        <dbReference type="Google" id="ProtNLM"/>
    </source>
</evidence>
<dbReference type="RefSeq" id="WP_142584212.1">
    <property type="nucleotide sequence ID" value="NZ_CABFPH010000054.1"/>
</dbReference>
<dbReference type="Proteomes" id="UP000410984">
    <property type="component" value="Unassembled WGS sequence"/>
</dbReference>
<accession>A0A509EFU4</accession>
<evidence type="ECO:0000313" key="2">
    <source>
        <dbReference type="Proteomes" id="UP000410984"/>
    </source>
</evidence>
<reference evidence="1 2" key="1">
    <citation type="submission" date="2019-06" db="EMBL/GenBank/DDBJ databases">
        <authorList>
            <person name="Rodrigo-Torres L."/>
            <person name="Arahal R. D."/>
            <person name="Lucena T."/>
        </authorList>
    </citation>
    <scope>NUCLEOTIDE SEQUENCE [LARGE SCALE GENOMIC DNA]</scope>
    <source>
        <strain evidence="1 2">SB0023/3</strain>
    </source>
</reference>
<keyword evidence="2" id="KW-1185">Reference proteome</keyword>
<dbReference type="AlphaFoldDB" id="A0A509EFU4"/>
<organism evidence="1 2">
    <name type="scientific">Methylobacterium symbioticum</name>
    <dbReference type="NCBI Taxonomy" id="2584084"/>
    <lineage>
        <taxon>Bacteria</taxon>
        <taxon>Pseudomonadati</taxon>
        <taxon>Pseudomonadota</taxon>
        <taxon>Alphaproteobacteria</taxon>
        <taxon>Hyphomicrobiales</taxon>
        <taxon>Methylobacteriaceae</taxon>
        <taxon>Methylobacterium</taxon>
    </lineage>
</organism>
<dbReference type="OrthoDB" id="210346at2"/>
<dbReference type="Pfam" id="PF13489">
    <property type="entry name" value="Methyltransf_23"/>
    <property type="match status" value="1"/>
</dbReference>